<dbReference type="AlphaFoldDB" id="A0A7W7WXH6"/>
<evidence type="ECO:0000256" key="1">
    <source>
        <dbReference type="SAM" id="MobiDB-lite"/>
    </source>
</evidence>
<keyword evidence="4" id="KW-1185">Reference proteome</keyword>
<evidence type="ECO:0000259" key="2">
    <source>
        <dbReference type="Pfam" id="PF25547"/>
    </source>
</evidence>
<dbReference type="Pfam" id="PF25547">
    <property type="entry name" value="WXG100_2"/>
    <property type="match status" value="1"/>
</dbReference>
<feature type="region of interest" description="Disordered" evidence="1">
    <location>
        <begin position="439"/>
        <end position="458"/>
    </location>
</feature>
<dbReference type="InterPro" id="IPR057746">
    <property type="entry name" value="CpnT-like_N"/>
</dbReference>
<dbReference type="EMBL" id="JACHJS010000001">
    <property type="protein sequence ID" value="MBB4967400.1"/>
    <property type="molecule type" value="Genomic_DNA"/>
</dbReference>
<protein>
    <submittedName>
        <fullName evidence="3">Uncharacterized protein YukE</fullName>
    </submittedName>
</protein>
<sequence length="458" mass="48933">MTDNELVAPVKDDGKVLAGAGIFDTAEDIGRNVFATRSDDDSGRAKEIDEIAAAIDGIAMSLGVVGVIADPLGSLASSAVGWIIENVSWIRKPFDDLAGDPPAVEAVANTWKNISERLAQVAGQYQENRTEVVDWRGTSAASYGEHASKLGGQLTNASESAKDASSAIKLAGAAVAATRALIRDVLAELAGTLITWGIPAPASAVPTAGASIAAFVTRAVTKAIEIGGRIAQFLKKLFTIMDTLSALAKRMGGSMRGRADELADMARVSPNTPVGNQRAADLMHASTTRASRADSLDGAGDTLAGGAQRGRDAMDNVTNKADALADNWNRRASDWADRVKQNGPNRRQKVQDVYDKLGSPSMNTRSADMPDSRWAWLTKADNATGNGILSGQNWVRAARTFDLGHLMPAWGDVISPIREGLKELNKAFLAEDYEKAKEHHRNRGDQVFLPYRNREEKR</sequence>
<dbReference type="RefSeq" id="WP_184672084.1">
    <property type="nucleotide sequence ID" value="NZ_BAABAI010000009.1"/>
</dbReference>
<feature type="region of interest" description="Disordered" evidence="1">
    <location>
        <begin position="289"/>
        <end position="314"/>
    </location>
</feature>
<gene>
    <name evidence="3" type="ORF">F4559_004759</name>
</gene>
<evidence type="ECO:0000313" key="3">
    <source>
        <dbReference type="EMBL" id="MBB4967400.1"/>
    </source>
</evidence>
<organism evidence="3 4">
    <name type="scientific">Saccharothrix violaceirubra</name>
    <dbReference type="NCBI Taxonomy" id="413306"/>
    <lineage>
        <taxon>Bacteria</taxon>
        <taxon>Bacillati</taxon>
        <taxon>Actinomycetota</taxon>
        <taxon>Actinomycetes</taxon>
        <taxon>Pseudonocardiales</taxon>
        <taxon>Pseudonocardiaceae</taxon>
        <taxon>Saccharothrix</taxon>
    </lineage>
</organism>
<feature type="domain" description="Outer membrane channel protein CpnT-like N-terminal" evidence="2">
    <location>
        <begin position="99"/>
        <end position="218"/>
    </location>
</feature>
<accession>A0A7W7WXH6</accession>
<proteinExistence type="predicted"/>
<feature type="compositionally biased region" description="Low complexity" evidence="1">
    <location>
        <begin position="296"/>
        <end position="306"/>
    </location>
</feature>
<dbReference type="Proteomes" id="UP000542674">
    <property type="component" value="Unassembled WGS sequence"/>
</dbReference>
<comment type="caution">
    <text evidence="3">The sequence shown here is derived from an EMBL/GenBank/DDBJ whole genome shotgun (WGS) entry which is preliminary data.</text>
</comment>
<name>A0A7W7WXH6_9PSEU</name>
<evidence type="ECO:0000313" key="4">
    <source>
        <dbReference type="Proteomes" id="UP000542674"/>
    </source>
</evidence>
<reference evidence="3 4" key="1">
    <citation type="submission" date="2020-08" db="EMBL/GenBank/DDBJ databases">
        <title>Sequencing the genomes of 1000 actinobacteria strains.</title>
        <authorList>
            <person name="Klenk H.-P."/>
        </authorList>
    </citation>
    <scope>NUCLEOTIDE SEQUENCE [LARGE SCALE GENOMIC DNA]</scope>
    <source>
        <strain evidence="3 4">DSM 45084</strain>
    </source>
</reference>